<keyword evidence="7" id="KW-1185">Reference proteome</keyword>
<dbReference type="PANTHER" id="PTHR31297:SF17">
    <property type="entry name" value="ENDOGLUCANASE"/>
    <property type="match status" value="1"/>
</dbReference>
<evidence type="ECO:0000259" key="5">
    <source>
        <dbReference type="Pfam" id="PF00150"/>
    </source>
</evidence>
<evidence type="ECO:0000256" key="4">
    <source>
        <dbReference type="RuleBase" id="RU361153"/>
    </source>
</evidence>
<comment type="caution">
    <text evidence="6">The sequence shown here is derived from an EMBL/GenBank/DDBJ whole genome shotgun (WGS) entry which is preliminary data.</text>
</comment>
<protein>
    <submittedName>
        <fullName evidence="6">Glycoside hydrolase family 5 protein</fullName>
    </submittedName>
</protein>
<evidence type="ECO:0000313" key="6">
    <source>
        <dbReference type="EMBL" id="MBH0115045.1"/>
    </source>
</evidence>
<dbReference type="GO" id="GO:0009251">
    <property type="term" value="P:glucan catabolic process"/>
    <property type="evidence" value="ECO:0007669"/>
    <property type="project" value="TreeGrafter"/>
</dbReference>
<sequence length="297" mass="33340">MGNQLEAENEGDLGRAIRDSDFPFIRSGGFSTVRIPIRFSGHASSSAPYTINASFMARVEHVVNTASAAGLNVIIDMHHYDEISEDPQGNRARFVAMWRQIAQRFQNAPSSVWFELLNEPKDQLNNTNLLEIYTETLAAIRETNVSRYVIMGGQRTSDITSLATLELPNDPYVIPTFHYYLPLEFTHQGADWISPTPPMGTTWGSDEDYARLNNHLRLATNYYTRTGRVPFVGEYGAVQQIPTSERATYYGAVSNAFASIGIQSCAWSYVNTFQLRDDSTGRWITEITDLIATTTTR</sequence>
<evidence type="ECO:0000256" key="3">
    <source>
        <dbReference type="ARBA" id="ARBA00023295"/>
    </source>
</evidence>
<dbReference type="InterPro" id="IPR017853">
    <property type="entry name" value="GH"/>
</dbReference>
<dbReference type="GO" id="GO:0008422">
    <property type="term" value="F:beta-glucosidase activity"/>
    <property type="evidence" value="ECO:0007669"/>
    <property type="project" value="TreeGrafter"/>
</dbReference>
<organism evidence="6 7">
    <name type="scientific">Novosphingobium aureum</name>
    <dbReference type="NCBI Taxonomy" id="2792964"/>
    <lineage>
        <taxon>Bacteria</taxon>
        <taxon>Pseudomonadati</taxon>
        <taxon>Pseudomonadota</taxon>
        <taxon>Alphaproteobacteria</taxon>
        <taxon>Sphingomonadales</taxon>
        <taxon>Sphingomonadaceae</taxon>
        <taxon>Novosphingobium</taxon>
    </lineage>
</organism>
<dbReference type="InterPro" id="IPR001547">
    <property type="entry name" value="Glyco_hydro_5"/>
</dbReference>
<gene>
    <name evidence="6" type="ORF">I5E68_19045</name>
</gene>
<accession>A0A931MN60</accession>
<feature type="domain" description="Glycoside hydrolase family 5" evidence="5">
    <location>
        <begin position="20"/>
        <end position="269"/>
    </location>
</feature>
<comment type="similarity">
    <text evidence="4">Belongs to the glycosyl hydrolase 5 (cellulase A) family.</text>
</comment>
<evidence type="ECO:0000256" key="1">
    <source>
        <dbReference type="ARBA" id="ARBA00022729"/>
    </source>
</evidence>
<evidence type="ECO:0000256" key="2">
    <source>
        <dbReference type="ARBA" id="ARBA00022801"/>
    </source>
</evidence>
<dbReference type="EMBL" id="JADZGI010000007">
    <property type="protein sequence ID" value="MBH0115045.1"/>
    <property type="molecule type" value="Genomic_DNA"/>
</dbReference>
<reference evidence="6" key="1">
    <citation type="submission" date="2020-11" db="EMBL/GenBank/DDBJ databases">
        <title>Novosphingobium aureum sp. nov., a marine bacterium isolated from sediment of a salt flat.</title>
        <authorList>
            <person name="Yoo Y."/>
            <person name="Kim J.-J."/>
        </authorList>
    </citation>
    <scope>NUCLEOTIDE SEQUENCE</scope>
    <source>
        <strain evidence="6">YJ-S2-02</strain>
    </source>
</reference>
<dbReference type="Gene3D" id="3.20.20.80">
    <property type="entry name" value="Glycosidases"/>
    <property type="match status" value="1"/>
</dbReference>
<dbReference type="InterPro" id="IPR050386">
    <property type="entry name" value="Glycosyl_hydrolase_5"/>
</dbReference>
<proteinExistence type="inferred from homology"/>
<dbReference type="Proteomes" id="UP000617634">
    <property type="component" value="Unassembled WGS sequence"/>
</dbReference>
<name>A0A931MN60_9SPHN</name>
<dbReference type="Pfam" id="PF00150">
    <property type="entry name" value="Cellulase"/>
    <property type="match status" value="1"/>
</dbReference>
<dbReference type="PANTHER" id="PTHR31297">
    <property type="entry name" value="GLUCAN ENDO-1,6-BETA-GLUCOSIDASE B"/>
    <property type="match status" value="1"/>
</dbReference>
<dbReference type="SUPFAM" id="SSF51445">
    <property type="entry name" value="(Trans)glycosidases"/>
    <property type="match status" value="1"/>
</dbReference>
<keyword evidence="1" id="KW-0732">Signal</keyword>
<dbReference type="AlphaFoldDB" id="A0A931MN60"/>
<keyword evidence="2 4" id="KW-0378">Hydrolase</keyword>
<dbReference type="GO" id="GO:0009986">
    <property type="term" value="C:cell surface"/>
    <property type="evidence" value="ECO:0007669"/>
    <property type="project" value="TreeGrafter"/>
</dbReference>
<dbReference type="GO" id="GO:0005576">
    <property type="term" value="C:extracellular region"/>
    <property type="evidence" value="ECO:0007669"/>
    <property type="project" value="TreeGrafter"/>
</dbReference>
<keyword evidence="3 4" id="KW-0326">Glycosidase</keyword>
<evidence type="ECO:0000313" key="7">
    <source>
        <dbReference type="Proteomes" id="UP000617634"/>
    </source>
</evidence>